<dbReference type="WBParaSite" id="Pan_g22169.t1">
    <property type="protein sequence ID" value="Pan_g22169.t1"/>
    <property type="gene ID" value="Pan_g22169"/>
</dbReference>
<sequence>MLPYSDQNSSSIDRILATAFHFCTNHHSILIASSNPKTLSIDSDCATLTIPWNILPQSVHWPNLTQSHSSYNTSPATTTLILVSIQSGVLFHSVFPEFSTMPYPILTLPYPFAKRLPQLLSPLELQNLQIAAGRFDGQLKPDVLACNFDCAIFNGDTSDIITIPMRKVVKLHNNKIICNCEYVFFESLSNAVFENDHFNNTHYAASIVTMERCKVSTKFLENMAKKLTELTELHIEDESEVDKSIKFPTIFNLFPFCKFLAITTAYNGWVRDLVDASISTKIKRLTIEHGDLDELLSFDSDDIQSLLEQHSKMYMILTYKVPGPIQESEEYFESRFNKIFTLPKKFEGFDVYFFVKSMNTDLEPIDFCFVNGFV</sequence>
<dbReference type="AlphaFoldDB" id="A0A7E4VKD7"/>
<reference evidence="2" key="2">
    <citation type="submission" date="2020-10" db="UniProtKB">
        <authorList>
            <consortium name="WormBaseParasite"/>
        </authorList>
    </citation>
    <scope>IDENTIFICATION</scope>
</reference>
<name>A0A7E4VKD7_PANRE</name>
<accession>A0A7E4VKD7</accession>
<dbReference type="Proteomes" id="UP000492821">
    <property type="component" value="Unassembled WGS sequence"/>
</dbReference>
<reference evidence="1" key="1">
    <citation type="journal article" date="2013" name="Genetics">
        <title>The draft genome and transcriptome of Panagrellus redivivus are shaped by the harsh demands of a free-living lifestyle.</title>
        <authorList>
            <person name="Srinivasan J."/>
            <person name="Dillman A.R."/>
            <person name="Macchietto M.G."/>
            <person name="Heikkinen L."/>
            <person name="Lakso M."/>
            <person name="Fracchia K.M."/>
            <person name="Antoshechkin I."/>
            <person name="Mortazavi A."/>
            <person name="Wong G."/>
            <person name="Sternberg P.W."/>
        </authorList>
    </citation>
    <scope>NUCLEOTIDE SEQUENCE [LARGE SCALE GENOMIC DNA]</scope>
    <source>
        <strain evidence="1">MT8872</strain>
    </source>
</reference>
<evidence type="ECO:0000313" key="2">
    <source>
        <dbReference type="WBParaSite" id="Pan_g22169.t1"/>
    </source>
</evidence>
<proteinExistence type="predicted"/>
<evidence type="ECO:0000313" key="1">
    <source>
        <dbReference type="Proteomes" id="UP000492821"/>
    </source>
</evidence>
<keyword evidence="1" id="KW-1185">Reference proteome</keyword>
<organism evidence="1 2">
    <name type="scientific">Panagrellus redivivus</name>
    <name type="common">Microworm</name>
    <dbReference type="NCBI Taxonomy" id="6233"/>
    <lineage>
        <taxon>Eukaryota</taxon>
        <taxon>Metazoa</taxon>
        <taxon>Ecdysozoa</taxon>
        <taxon>Nematoda</taxon>
        <taxon>Chromadorea</taxon>
        <taxon>Rhabditida</taxon>
        <taxon>Tylenchina</taxon>
        <taxon>Panagrolaimomorpha</taxon>
        <taxon>Panagrolaimoidea</taxon>
        <taxon>Panagrolaimidae</taxon>
        <taxon>Panagrellus</taxon>
    </lineage>
</organism>
<protein>
    <submittedName>
        <fullName evidence="2">F-box domain-containing protein</fullName>
    </submittedName>
</protein>